<dbReference type="EMBL" id="AZNH01000008">
    <property type="protein sequence ID" value="KID89533.1"/>
    <property type="molecule type" value="Genomic_DNA"/>
</dbReference>
<dbReference type="PRINTS" id="PR00081">
    <property type="entry name" value="GDHRDH"/>
</dbReference>
<evidence type="ECO:0000256" key="6">
    <source>
        <dbReference type="SAM" id="MobiDB-lite"/>
    </source>
</evidence>
<dbReference type="PROSITE" id="PS00061">
    <property type="entry name" value="ADH_SHORT"/>
    <property type="match status" value="1"/>
</dbReference>
<keyword evidence="3" id="KW-0521">NADP</keyword>
<dbReference type="Proteomes" id="UP000031192">
    <property type="component" value="Unassembled WGS sequence"/>
</dbReference>
<evidence type="ECO:0000313" key="7">
    <source>
        <dbReference type="EMBL" id="KID89533.1"/>
    </source>
</evidence>
<evidence type="ECO:0000256" key="3">
    <source>
        <dbReference type="ARBA" id="ARBA00022857"/>
    </source>
</evidence>
<protein>
    <recommendedName>
        <fullName evidence="2">Hydroxynaphthalene reductase-like protein Arp2</fullName>
    </recommendedName>
</protein>
<sequence>MASRQTIFAPMLRHATRSVAPATLRPSFAAARNLHNIPPRSNKPGSYSRTDADIEVEHPEEHELPSSKPVLGTGGQFVKPTLPSFSLDGRVGVVTGGARGLGLVMAQGMVFSGADVALVDMNKEEAQKQTQLLMDAFHRENPNAQRIPTVTAHFADVSDPESVESCIAEVIEQHGKIDHLVTSAGFTENFEAVNYPIDRMRKLWAVNVDGTYLFATSVARHLMARKAPGSMVMIGSMSGAIVNVPQPQAPYNAAKAGVRHLAASLAVEWAHAGIRVNCISPGYMLTALTEKILDENPDLKQKWTSLIPQGKMGQPQDLMGPVSFLLSDASSYVTGADIRVDGGYTVT</sequence>
<evidence type="ECO:0000256" key="1">
    <source>
        <dbReference type="ARBA" id="ARBA00006484"/>
    </source>
</evidence>
<comment type="similarity">
    <text evidence="1">Belongs to the short-chain dehydrogenases/reductases (SDR) family.</text>
</comment>
<evidence type="ECO:0000313" key="8">
    <source>
        <dbReference type="Proteomes" id="UP000031192"/>
    </source>
</evidence>
<dbReference type="Gene3D" id="3.40.50.720">
    <property type="entry name" value="NAD(P)-binding Rossmann-like Domain"/>
    <property type="match status" value="1"/>
</dbReference>
<dbReference type="SUPFAM" id="SSF51735">
    <property type="entry name" value="NAD(P)-binding Rossmann-fold domains"/>
    <property type="match status" value="1"/>
</dbReference>
<organism evidence="7 8">
    <name type="scientific">Metarhizium guizhouense (strain ARSEF 977)</name>
    <dbReference type="NCBI Taxonomy" id="1276136"/>
    <lineage>
        <taxon>Eukaryota</taxon>
        <taxon>Fungi</taxon>
        <taxon>Dikarya</taxon>
        <taxon>Ascomycota</taxon>
        <taxon>Pezizomycotina</taxon>
        <taxon>Sordariomycetes</taxon>
        <taxon>Hypocreomycetidae</taxon>
        <taxon>Hypocreales</taxon>
        <taxon>Clavicipitaceae</taxon>
        <taxon>Metarhizium</taxon>
    </lineage>
</organism>
<comment type="caution">
    <text evidence="7">The sequence shown here is derived from an EMBL/GenBank/DDBJ whole genome shotgun (WGS) entry which is preliminary data.</text>
</comment>
<dbReference type="FunFam" id="3.40.50.720:FF:000090">
    <property type="entry name" value="NADP-dependent mannitol dehydrogenase"/>
    <property type="match status" value="1"/>
</dbReference>
<reference evidence="7 8" key="1">
    <citation type="journal article" date="2014" name="Proc. Natl. Acad. Sci. U.S.A.">
        <title>Trajectory and genomic determinants of fungal-pathogen speciation and host adaptation.</title>
        <authorList>
            <person name="Hu X."/>
            <person name="Xiao G."/>
            <person name="Zheng P."/>
            <person name="Shang Y."/>
            <person name="Su Y."/>
            <person name="Zhang X."/>
            <person name="Liu X."/>
            <person name="Zhan S."/>
            <person name="St Leger R.J."/>
            <person name="Wang C."/>
        </authorList>
    </citation>
    <scope>NUCLEOTIDE SEQUENCE [LARGE SCALE GENOMIC DNA]</scope>
    <source>
        <strain evidence="7 8">ARSEF 977</strain>
    </source>
</reference>
<keyword evidence="8" id="KW-1185">Reference proteome</keyword>
<keyword evidence="4" id="KW-0560">Oxidoreductase</keyword>
<dbReference type="GO" id="GO:0050664">
    <property type="term" value="F:oxidoreductase activity, acting on NAD(P)H, oxygen as acceptor"/>
    <property type="evidence" value="ECO:0007669"/>
    <property type="project" value="TreeGrafter"/>
</dbReference>
<dbReference type="InterPro" id="IPR002347">
    <property type="entry name" value="SDR_fam"/>
</dbReference>
<proteinExistence type="inferred from homology"/>
<dbReference type="InterPro" id="IPR020904">
    <property type="entry name" value="Sc_DH/Rdtase_CS"/>
</dbReference>
<name>A0A0B4H335_METGA</name>
<gene>
    <name evidence="7" type="ORF">MGU_03580</name>
</gene>
<dbReference type="PANTHER" id="PTHR43008">
    <property type="entry name" value="BENZIL REDUCTASE"/>
    <property type="match status" value="1"/>
</dbReference>
<dbReference type="GO" id="GO:0019594">
    <property type="term" value="P:mannitol metabolic process"/>
    <property type="evidence" value="ECO:0007669"/>
    <property type="project" value="UniProtKB-ARBA"/>
</dbReference>
<dbReference type="Pfam" id="PF13561">
    <property type="entry name" value="adh_short_C2"/>
    <property type="match status" value="1"/>
</dbReference>
<evidence type="ECO:0000256" key="5">
    <source>
        <dbReference type="ARBA" id="ARBA00046017"/>
    </source>
</evidence>
<dbReference type="InterPro" id="IPR036291">
    <property type="entry name" value="NAD(P)-bd_dom_sf"/>
</dbReference>
<dbReference type="PRINTS" id="PR00080">
    <property type="entry name" value="SDRFAMILY"/>
</dbReference>
<accession>A0A0B4H335</accession>
<evidence type="ECO:0000256" key="4">
    <source>
        <dbReference type="ARBA" id="ARBA00023002"/>
    </source>
</evidence>
<dbReference type="PANTHER" id="PTHR43008:SF14">
    <property type="entry name" value="DEHYDROGENASE ARBD, PUTATIVE-RELATED"/>
    <property type="match status" value="1"/>
</dbReference>
<feature type="region of interest" description="Disordered" evidence="6">
    <location>
        <begin position="30"/>
        <end position="50"/>
    </location>
</feature>
<comment type="function">
    <text evidence="5">Hydroxynaphthalene reductase-like protein; part of the Pks2 gene cluster that mediates the formation of infectious structures (appressoria), enabling these fungi to kill insects faster. The product of the Pks2 gene cluster is different from the one of Pks1 and has still not been identified.</text>
</comment>
<evidence type="ECO:0000256" key="2">
    <source>
        <dbReference type="ARBA" id="ARBA00015194"/>
    </source>
</evidence>
<dbReference type="GO" id="GO:0050085">
    <property type="term" value="F:mannitol 2-dehydrogenase (NADP+) activity"/>
    <property type="evidence" value="ECO:0007669"/>
    <property type="project" value="UniProtKB-ARBA"/>
</dbReference>
<dbReference type="OrthoDB" id="5307821at2759"/>
<dbReference type="HOGENOM" id="CLU_010194_1_1_1"/>
<dbReference type="AlphaFoldDB" id="A0A0B4H335"/>